<dbReference type="GO" id="GO:0008234">
    <property type="term" value="F:cysteine-type peptidase activity"/>
    <property type="evidence" value="ECO:0007669"/>
    <property type="project" value="UniProtKB-KW"/>
</dbReference>
<evidence type="ECO:0000313" key="11">
    <source>
        <dbReference type="Proteomes" id="UP000184128"/>
    </source>
</evidence>
<dbReference type="OrthoDB" id="1654978at2"/>
<dbReference type="GO" id="GO:0006508">
    <property type="term" value="P:proteolysis"/>
    <property type="evidence" value="ECO:0007669"/>
    <property type="project" value="UniProtKB-KW"/>
</dbReference>
<dbReference type="PANTHER" id="PTHR47053:SF1">
    <property type="entry name" value="MUREIN DD-ENDOPEPTIDASE MEPH-RELATED"/>
    <property type="match status" value="1"/>
</dbReference>
<evidence type="ECO:0000256" key="2">
    <source>
        <dbReference type="ARBA" id="ARBA00022670"/>
    </source>
</evidence>
<gene>
    <name evidence="10" type="ORF">SAMN02745249_00501</name>
</gene>
<feature type="chain" id="PRO_5012499720" evidence="8">
    <location>
        <begin position="28"/>
        <end position="477"/>
    </location>
</feature>
<keyword evidence="4 10" id="KW-0378">Hydrolase</keyword>
<accession>A0A1M4TSW4</accession>
<feature type="compositionally biased region" description="Low complexity" evidence="7">
    <location>
        <begin position="276"/>
        <end position="285"/>
    </location>
</feature>
<evidence type="ECO:0000256" key="5">
    <source>
        <dbReference type="ARBA" id="ARBA00022807"/>
    </source>
</evidence>
<dbReference type="InterPro" id="IPR038765">
    <property type="entry name" value="Papain-like_cys_pep_sf"/>
</dbReference>
<keyword evidence="11" id="KW-1185">Reference proteome</keyword>
<evidence type="ECO:0000259" key="9">
    <source>
        <dbReference type="PROSITE" id="PS51935"/>
    </source>
</evidence>
<evidence type="ECO:0000256" key="1">
    <source>
        <dbReference type="ARBA" id="ARBA00007074"/>
    </source>
</evidence>
<keyword evidence="2" id="KW-0645">Protease</keyword>
<dbReference type="RefSeq" id="WP_073295838.1">
    <property type="nucleotide sequence ID" value="NZ_FQUF01000006.1"/>
</dbReference>
<dbReference type="InterPro" id="IPR051202">
    <property type="entry name" value="Peptidase_C40"/>
</dbReference>
<dbReference type="Pfam" id="PF00877">
    <property type="entry name" value="NLPC_P60"/>
    <property type="match status" value="1"/>
</dbReference>
<keyword evidence="6" id="KW-0175">Coiled coil</keyword>
<feature type="compositionally biased region" description="Low complexity" evidence="7">
    <location>
        <begin position="324"/>
        <end position="340"/>
    </location>
</feature>
<evidence type="ECO:0000256" key="8">
    <source>
        <dbReference type="SAM" id="SignalP"/>
    </source>
</evidence>
<dbReference type="EMBL" id="FQUF01000006">
    <property type="protein sequence ID" value="SHE47533.1"/>
    <property type="molecule type" value="Genomic_DNA"/>
</dbReference>
<dbReference type="InterPro" id="IPR000064">
    <property type="entry name" value="NLP_P60_dom"/>
</dbReference>
<dbReference type="PANTHER" id="PTHR47053">
    <property type="entry name" value="MUREIN DD-ENDOPEPTIDASE MEPH-RELATED"/>
    <property type="match status" value="1"/>
</dbReference>
<dbReference type="Gene3D" id="6.10.250.3150">
    <property type="match status" value="1"/>
</dbReference>
<evidence type="ECO:0000256" key="3">
    <source>
        <dbReference type="ARBA" id="ARBA00022729"/>
    </source>
</evidence>
<proteinExistence type="inferred from homology"/>
<dbReference type="Pfam" id="PF24568">
    <property type="entry name" value="CC_PcsB"/>
    <property type="match status" value="1"/>
</dbReference>
<dbReference type="Gene3D" id="3.90.1720.10">
    <property type="entry name" value="endopeptidase domain like (from Nostoc punctiforme)"/>
    <property type="match status" value="1"/>
</dbReference>
<dbReference type="PROSITE" id="PS51935">
    <property type="entry name" value="NLPC_P60"/>
    <property type="match status" value="1"/>
</dbReference>
<comment type="similarity">
    <text evidence="1">Belongs to the peptidase C40 family.</text>
</comment>
<evidence type="ECO:0000313" key="10">
    <source>
        <dbReference type="EMBL" id="SHE47533.1"/>
    </source>
</evidence>
<dbReference type="InterPro" id="IPR057309">
    <property type="entry name" value="PcsB_CC"/>
</dbReference>
<evidence type="ECO:0000256" key="6">
    <source>
        <dbReference type="SAM" id="Coils"/>
    </source>
</evidence>
<reference evidence="10 11" key="1">
    <citation type="submission" date="2016-11" db="EMBL/GenBank/DDBJ databases">
        <authorList>
            <person name="Jaros S."/>
            <person name="Januszkiewicz K."/>
            <person name="Wedrychowicz H."/>
        </authorList>
    </citation>
    <scope>NUCLEOTIDE SEQUENCE [LARGE SCALE GENOMIC DNA]</scope>
    <source>
        <strain evidence="10 11">DSM 15692</strain>
    </source>
</reference>
<evidence type="ECO:0000256" key="4">
    <source>
        <dbReference type="ARBA" id="ARBA00022801"/>
    </source>
</evidence>
<feature type="compositionally biased region" description="Polar residues" evidence="7">
    <location>
        <begin position="289"/>
        <end position="308"/>
    </location>
</feature>
<dbReference type="STRING" id="1121025.SAMN02745249_00501"/>
<keyword evidence="3 8" id="KW-0732">Signal</keyword>
<dbReference type="SUPFAM" id="SSF54001">
    <property type="entry name" value="Cysteine proteinases"/>
    <property type="match status" value="1"/>
</dbReference>
<evidence type="ECO:0000256" key="7">
    <source>
        <dbReference type="SAM" id="MobiDB-lite"/>
    </source>
</evidence>
<organism evidence="10 11">
    <name type="scientific">Atopostipes suicloacalis DSM 15692</name>
    <dbReference type="NCBI Taxonomy" id="1121025"/>
    <lineage>
        <taxon>Bacteria</taxon>
        <taxon>Bacillati</taxon>
        <taxon>Bacillota</taxon>
        <taxon>Bacilli</taxon>
        <taxon>Lactobacillales</taxon>
        <taxon>Carnobacteriaceae</taxon>
        <taxon>Atopostipes</taxon>
    </lineage>
</organism>
<dbReference type="AlphaFoldDB" id="A0A1M4TSW4"/>
<sequence>MKKKLFISLLSATVLSTSLMGAAPVFADEFDTQLDEAQQTAAQNEQAANELNEIISQLTNEKNNTQAALTSLENEIQKKESLLTEAMNNLELSKTEMNQLQEEIEKLEENIARREDKLEEQARKIQVSGNSVSYLEYILESESLTDIFARIDVVTNIIQSSNNMMEDQIKDKEQVDQKTKETEQKIVQQNAIAGELEQASAQLESQKASQEALVVQLEIERSTASADKESLITERNEALKRVNNIQNEREIARAAAQEAEEERARQEEVTEEVVEETTTTEVATASVAPASSNRESSNGGSTPNSQPASEETSTNTNNGGGNTQGSTTPTQSAPTQSTPKPESKPKPKPKPQPKPETTPPAASGNVLSIAGNYVGIPYVWGGKTPNGFDCSGFTKYVFAQSNKSIPAGSSAQYAGATKVSNPQPGDLVFFGRGSVSHVGIYVGNGRFIGAQTSTGVAYTTVSSFSKYGSPLIGYGRY</sequence>
<keyword evidence="5" id="KW-0788">Thiol protease</keyword>
<protein>
    <submittedName>
        <fullName evidence="10">N-terminal domain of peptidoglycan hydrolase CwlO-containing protein</fullName>
    </submittedName>
</protein>
<dbReference type="Proteomes" id="UP000184128">
    <property type="component" value="Unassembled WGS sequence"/>
</dbReference>
<feature type="region of interest" description="Disordered" evidence="7">
    <location>
        <begin position="254"/>
        <end position="364"/>
    </location>
</feature>
<name>A0A1M4TSW4_9LACT</name>
<feature type="signal peptide" evidence="8">
    <location>
        <begin position="1"/>
        <end position="27"/>
    </location>
</feature>
<feature type="coiled-coil region" evidence="6">
    <location>
        <begin position="27"/>
        <end position="124"/>
    </location>
</feature>
<feature type="domain" description="NlpC/P60" evidence="9">
    <location>
        <begin position="360"/>
        <end position="477"/>
    </location>
</feature>